<gene>
    <name evidence="1" type="ORF">SFRICE_036755</name>
</gene>
<dbReference type="AlphaFoldDB" id="A0A2H1WSS9"/>
<sequence length="64" mass="7503">MAIEKNITPRTTRRVPRAPQRAITIGLPQFRLEKVRREGVSDSYRLKTTPFLLLLFEPEPRKNV</sequence>
<reference evidence="1" key="1">
    <citation type="submission" date="2016-07" db="EMBL/GenBank/DDBJ databases">
        <authorList>
            <person name="Bretaudeau A."/>
        </authorList>
    </citation>
    <scope>NUCLEOTIDE SEQUENCE</scope>
    <source>
        <strain evidence="1">Rice</strain>
        <tissue evidence="1">Whole body</tissue>
    </source>
</reference>
<accession>A0A2H1WSS9</accession>
<dbReference type="EMBL" id="ODYU01010802">
    <property type="protein sequence ID" value="SOQ56129.1"/>
    <property type="molecule type" value="Genomic_DNA"/>
</dbReference>
<proteinExistence type="predicted"/>
<protein>
    <submittedName>
        <fullName evidence="1">SFRICE_036755</fullName>
    </submittedName>
</protein>
<name>A0A2H1WSS9_SPOFR</name>
<evidence type="ECO:0000313" key="1">
    <source>
        <dbReference type="EMBL" id="SOQ56129.1"/>
    </source>
</evidence>
<organism evidence="1">
    <name type="scientific">Spodoptera frugiperda</name>
    <name type="common">Fall armyworm</name>
    <dbReference type="NCBI Taxonomy" id="7108"/>
    <lineage>
        <taxon>Eukaryota</taxon>
        <taxon>Metazoa</taxon>
        <taxon>Ecdysozoa</taxon>
        <taxon>Arthropoda</taxon>
        <taxon>Hexapoda</taxon>
        <taxon>Insecta</taxon>
        <taxon>Pterygota</taxon>
        <taxon>Neoptera</taxon>
        <taxon>Endopterygota</taxon>
        <taxon>Lepidoptera</taxon>
        <taxon>Glossata</taxon>
        <taxon>Ditrysia</taxon>
        <taxon>Noctuoidea</taxon>
        <taxon>Noctuidae</taxon>
        <taxon>Amphipyrinae</taxon>
        <taxon>Spodoptera</taxon>
    </lineage>
</organism>